<dbReference type="GO" id="GO:0016491">
    <property type="term" value="F:oxidoreductase activity"/>
    <property type="evidence" value="ECO:0007669"/>
    <property type="project" value="UniProtKB-KW"/>
</dbReference>
<feature type="domain" description="NADPH-dependent FMN reductase-like" evidence="5">
    <location>
        <begin position="5"/>
        <end position="149"/>
    </location>
</feature>
<dbReference type="RefSeq" id="WP_181055599.1">
    <property type="nucleotide sequence ID" value="NZ_JACDTY010000001.1"/>
</dbReference>
<dbReference type="AlphaFoldDB" id="A0A838AYX4"/>
<gene>
    <name evidence="6" type="primary">msuE</name>
    <name evidence="6" type="ORF">H0241_01160</name>
</gene>
<comment type="caution">
    <text evidence="6">The sequence shown here is derived from an EMBL/GenBank/DDBJ whole genome shotgun (WGS) entry which is preliminary data.</text>
</comment>
<name>A0A838AYX4_9HYPH</name>
<reference evidence="6 7" key="1">
    <citation type="submission" date="2020-07" db="EMBL/GenBank/DDBJ databases">
        <title>Definition of the novel symbiovar canariense within Mesorhizobium novociceri, a new species of genus Mesorhizobium nodulating Cicer canariense in the Caldera de Taburiente National Park (La Palma, Canary Islands).</title>
        <authorList>
            <person name="Leon-Barrios M."/>
            <person name="Perez-Yepez J."/>
            <person name="Flores-Felix J.D."/>
            <person name="Ramirez-Baena M.H."/>
            <person name="Pulido-Suarez L."/>
            <person name="Igual J.M."/>
            <person name="Velazquez E."/>
            <person name="Peix A."/>
        </authorList>
    </citation>
    <scope>NUCLEOTIDE SEQUENCE [LARGE SCALE GENOMIC DNA]</scope>
    <source>
        <strain evidence="6 7">CCANP35</strain>
    </source>
</reference>
<accession>A0A838AYX4</accession>
<sequence>MPNPTVVGFSGNFTRPSKTRGFVDQVVRDIARQHGLSASTYDIEDLGPSLGSAKWARDLDGQARAIFDSVVNADVLVVGSPTYKGSYTGLFKHFFDLFDPASLRGKPVVLLATGGNDRHALIVEHQLRPLFGFFEALTLPTGIYATDKDFSDGVLRAEPILKRVEQVVGEVGLVLANRSAAGVVAG</sequence>
<dbReference type="PANTHER" id="PTHR43408">
    <property type="entry name" value="FMN REDUCTASE (NADPH)"/>
    <property type="match status" value="1"/>
</dbReference>
<evidence type="ECO:0000256" key="2">
    <source>
        <dbReference type="ARBA" id="ARBA00022630"/>
    </source>
</evidence>
<evidence type="ECO:0000313" key="7">
    <source>
        <dbReference type="Proteomes" id="UP000558284"/>
    </source>
</evidence>
<dbReference type="Pfam" id="PF03358">
    <property type="entry name" value="FMN_red"/>
    <property type="match status" value="1"/>
</dbReference>
<comment type="similarity">
    <text evidence="1">Belongs to the SsuE family.</text>
</comment>
<protein>
    <submittedName>
        <fullName evidence="6">FMN reductase</fullName>
    </submittedName>
</protein>
<keyword evidence="2" id="KW-0285">Flavoprotein</keyword>
<evidence type="ECO:0000256" key="4">
    <source>
        <dbReference type="ARBA" id="ARBA00023002"/>
    </source>
</evidence>
<evidence type="ECO:0000259" key="5">
    <source>
        <dbReference type="Pfam" id="PF03358"/>
    </source>
</evidence>
<keyword evidence="4" id="KW-0560">Oxidoreductase</keyword>
<organism evidence="6 7">
    <name type="scientific">Mesorhizobium neociceri</name>
    <dbReference type="NCBI Taxonomy" id="1307853"/>
    <lineage>
        <taxon>Bacteria</taxon>
        <taxon>Pseudomonadati</taxon>
        <taxon>Pseudomonadota</taxon>
        <taxon>Alphaproteobacteria</taxon>
        <taxon>Hyphomicrobiales</taxon>
        <taxon>Phyllobacteriaceae</taxon>
        <taxon>Mesorhizobium</taxon>
    </lineage>
</organism>
<dbReference type="SUPFAM" id="SSF52218">
    <property type="entry name" value="Flavoproteins"/>
    <property type="match status" value="1"/>
</dbReference>
<dbReference type="InterPro" id="IPR051814">
    <property type="entry name" value="NAD(P)H-dep_FMN_reductase"/>
</dbReference>
<dbReference type="Gene3D" id="3.40.50.360">
    <property type="match status" value="1"/>
</dbReference>
<dbReference type="InterPro" id="IPR019912">
    <property type="entry name" value="FMN_Rdtase_MsuE-like"/>
</dbReference>
<keyword evidence="7" id="KW-1185">Reference proteome</keyword>
<keyword evidence="3" id="KW-0288">FMN</keyword>
<evidence type="ECO:0000256" key="3">
    <source>
        <dbReference type="ARBA" id="ARBA00022643"/>
    </source>
</evidence>
<evidence type="ECO:0000313" key="6">
    <source>
        <dbReference type="EMBL" id="MBA1138867.1"/>
    </source>
</evidence>
<dbReference type="InterPro" id="IPR029039">
    <property type="entry name" value="Flavoprotein-like_sf"/>
</dbReference>
<proteinExistence type="inferred from homology"/>
<evidence type="ECO:0000256" key="1">
    <source>
        <dbReference type="ARBA" id="ARBA00005990"/>
    </source>
</evidence>
<dbReference type="EMBL" id="JACDTY010000001">
    <property type="protein sequence ID" value="MBA1138867.1"/>
    <property type="molecule type" value="Genomic_DNA"/>
</dbReference>
<dbReference type="Proteomes" id="UP000558284">
    <property type="component" value="Unassembled WGS sequence"/>
</dbReference>
<dbReference type="NCBIfam" id="TIGR03566">
    <property type="entry name" value="FMN_reduc_MsuE"/>
    <property type="match status" value="1"/>
</dbReference>
<dbReference type="PANTHER" id="PTHR43408:SF2">
    <property type="entry name" value="FMN REDUCTASE (NADPH)"/>
    <property type="match status" value="1"/>
</dbReference>
<dbReference type="InterPro" id="IPR005025">
    <property type="entry name" value="FMN_Rdtase-like_dom"/>
</dbReference>